<dbReference type="CDD" id="cd04301">
    <property type="entry name" value="NAT_SF"/>
    <property type="match status" value="1"/>
</dbReference>
<dbReference type="Proteomes" id="UP000792457">
    <property type="component" value="Unassembled WGS sequence"/>
</dbReference>
<reference evidence="4" key="1">
    <citation type="submission" date="2013-04" db="EMBL/GenBank/DDBJ databases">
        <authorList>
            <person name="Qu J."/>
            <person name="Murali S.C."/>
            <person name="Bandaranaike D."/>
            <person name="Bellair M."/>
            <person name="Blankenburg K."/>
            <person name="Chao H."/>
            <person name="Dinh H."/>
            <person name="Doddapaneni H."/>
            <person name="Downs B."/>
            <person name="Dugan-Rocha S."/>
            <person name="Elkadiri S."/>
            <person name="Gnanaolivu R.D."/>
            <person name="Hernandez B."/>
            <person name="Javaid M."/>
            <person name="Jayaseelan J.C."/>
            <person name="Lee S."/>
            <person name="Li M."/>
            <person name="Ming W."/>
            <person name="Munidasa M."/>
            <person name="Muniz J."/>
            <person name="Nguyen L."/>
            <person name="Ongeri F."/>
            <person name="Osuji N."/>
            <person name="Pu L.-L."/>
            <person name="Puazo M."/>
            <person name="Qu C."/>
            <person name="Quiroz J."/>
            <person name="Raj R."/>
            <person name="Weissenberger G."/>
            <person name="Xin Y."/>
            <person name="Zou X."/>
            <person name="Han Y."/>
            <person name="Richards S."/>
            <person name="Worley K."/>
            <person name="Muzny D."/>
            <person name="Gibbs R."/>
        </authorList>
    </citation>
    <scope>NUCLEOTIDE SEQUENCE</scope>
    <source>
        <strain evidence="4">Sampled in the wild</strain>
    </source>
</reference>
<dbReference type="Pfam" id="PF00583">
    <property type="entry name" value="Acetyltransf_1"/>
    <property type="match status" value="1"/>
</dbReference>
<dbReference type="PROSITE" id="PS51186">
    <property type="entry name" value="GNAT"/>
    <property type="match status" value="1"/>
</dbReference>
<dbReference type="OrthoDB" id="41532at2759"/>
<evidence type="ECO:0000313" key="5">
    <source>
        <dbReference type="Proteomes" id="UP000792457"/>
    </source>
</evidence>
<keyword evidence="5" id="KW-1185">Reference proteome</keyword>
<evidence type="ECO:0000256" key="2">
    <source>
        <dbReference type="SAM" id="Phobius"/>
    </source>
</evidence>
<reference evidence="4" key="2">
    <citation type="submission" date="2017-10" db="EMBL/GenBank/DDBJ databases">
        <title>Ladona fulva Genome sequencing and assembly.</title>
        <authorList>
            <person name="Murali S."/>
            <person name="Richards S."/>
            <person name="Bandaranaike D."/>
            <person name="Bellair M."/>
            <person name="Blankenburg K."/>
            <person name="Chao H."/>
            <person name="Dinh H."/>
            <person name="Doddapaneni H."/>
            <person name="Dugan-Rocha S."/>
            <person name="Elkadiri S."/>
            <person name="Gnanaolivu R."/>
            <person name="Hernandez B."/>
            <person name="Skinner E."/>
            <person name="Javaid M."/>
            <person name="Lee S."/>
            <person name="Li M."/>
            <person name="Ming W."/>
            <person name="Munidasa M."/>
            <person name="Muniz J."/>
            <person name="Nguyen L."/>
            <person name="Hughes D."/>
            <person name="Osuji N."/>
            <person name="Pu L.-L."/>
            <person name="Puazo M."/>
            <person name="Qu C."/>
            <person name="Quiroz J."/>
            <person name="Raj R."/>
            <person name="Weissenberger G."/>
            <person name="Xin Y."/>
            <person name="Zou X."/>
            <person name="Han Y."/>
            <person name="Worley K."/>
            <person name="Muzny D."/>
            <person name="Gibbs R."/>
        </authorList>
    </citation>
    <scope>NUCLEOTIDE SEQUENCE</scope>
    <source>
        <strain evidence="4">Sampled in the wild</strain>
    </source>
</reference>
<protein>
    <recommendedName>
        <fullName evidence="3">N-acetyltransferase domain-containing protein</fullName>
    </recommendedName>
</protein>
<keyword evidence="2" id="KW-1133">Transmembrane helix</keyword>
<feature type="transmembrane region" description="Helical" evidence="2">
    <location>
        <begin position="67"/>
        <end position="84"/>
    </location>
</feature>
<keyword evidence="2" id="KW-0812">Transmembrane</keyword>
<dbReference type="PANTHER" id="PTHR13947">
    <property type="entry name" value="GNAT FAMILY N-ACETYLTRANSFERASE"/>
    <property type="match status" value="1"/>
</dbReference>
<organism evidence="4 5">
    <name type="scientific">Ladona fulva</name>
    <name type="common">Scarce chaser dragonfly</name>
    <name type="synonym">Libellula fulva</name>
    <dbReference type="NCBI Taxonomy" id="123851"/>
    <lineage>
        <taxon>Eukaryota</taxon>
        <taxon>Metazoa</taxon>
        <taxon>Ecdysozoa</taxon>
        <taxon>Arthropoda</taxon>
        <taxon>Hexapoda</taxon>
        <taxon>Insecta</taxon>
        <taxon>Pterygota</taxon>
        <taxon>Palaeoptera</taxon>
        <taxon>Odonata</taxon>
        <taxon>Epiprocta</taxon>
        <taxon>Anisoptera</taxon>
        <taxon>Libelluloidea</taxon>
        <taxon>Libellulidae</taxon>
        <taxon>Ladona</taxon>
    </lineage>
</organism>
<sequence>MTNTFVVIRDYRPGDEAQCKELVREATMSTVNSSFITGLTQEITFQGIVVCAAVMFIFMGLPLTYCLAAIPVVVFLMYVFIWLGHTMKAIELTQEMNNIARAYMSSKRTGFWVAELYNPPLIFGIKKNFLYETMTEKEFLSRNINTSYSKKMLVGTIAIARSRTHPDDCARLRRLSVTARYRGHGIGSALTEVALEFCQASGYTRVETVTSECHDVARRLLTGKGFDLHQMYHRPILGRLVAVIMYELVLKFRCFPTGQEP</sequence>
<evidence type="ECO:0000259" key="3">
    <source>
        <dbReference type="PROSITE" id="PS51186"/>
    </source>
</evidence>
<feature type="transmembrane region" description="Helical" evidence="2">
    <location>
        <begin position="43"/>
        <end position="61"/>
    </location>
</feature>
<dbReference type="SUPFAM" id="SSF55729">
    <property type="entry name" value="Acyl-CoA N-acyltransferases (Nat)"/>
    <property type="match status" value="1"/>
</dbReference>
<comment type="caution">
    <text evidence="4">The sequence shown here is derived from an EMBL/GenBank/DDBJ whole genome shotgun (WGS) entry which is preliminary data.</text>
</comment>
<keyword evidence="2" id="KW-0472">Membrane</keyword>
<accession>A0A8K0KGQ4</accession>
<dbReference type="PANTHER" id="PTHR13947:SF37">
    <property type="entry name" value="LD18367P"/>
    <property type="match status" value="1"/>
</dbReference>
<dbReference type="InterPro" id="IPR000182">
    <property type="entry name" value="GNAT_dom"/>
</dbReference>
<keyword evidence="1" id="KW-0808">Transferase</keyword>
<proteinExistence type="predicted"/>
<dbReference type="Gene3D" id="3.40.630.30">
    <property type="match status" value="1"/>
</dbReference>
<evidence type="ECO:0000256" key="1">
    <source>
        <dbReference type="ARBA" id="ARBA00022679"/>
    </source>
</evidence>
<dbReference type="InterPro" id="IPR050769">
    <property type="entry name" value="NAT_camello-type"/>
</dbReference>
<dbReference type="AlphaFoldDB" id="A0A8K0KGQ4"/>
<evidence type="ECO:0000313" key="4">
    <source>
        <dbReference type="EMBL" id="KAG8233681.1"/>
    </source>
</evidence>
<name>A0A8K0KGQ4_LADFU</name>
<gene>
    <name evidence="4" type="ORF">J437_LFUL014123</name>
</gene>
<dbReference type="InterPro" id="IPR016181">
    <property type="entry name" value="Acyl_CoA_acyltransferase"/>
</dbReference>
<dbReference type="EMBL" id="KZ308735">
    <property type="protein sequence ID" value="KAG8233681.1"/>
    <property type="molecule type" value="Genomic_DNA"/>
</dbReference>
<dbReference type="GO" id="GO:0008080">
    <property type="term" value="F:N-acetyltransferase activity"/>
    <property type="evidence" value="ECO:0007669"/>
    <property type="project" value="InterPro"/>
</dbReference>
<feature type="domain" description="N-acetyltransferase" evidence="3">
    <location>
        <begin position="109"/>
        <end position="250"/>
    </location>
</feature>